<dbReference type="STRING" id="561365.SAMN05660866_00326"/>
<keyword evidence="1" id="KW-0472">Membrane</keyword>
<evidence type="ECO:0000256" key="1">
    <source>
        <dbReference type="SAM" id="Phobius"/>
    </source>
</evidence>
<protein>
    <submittedName>
        <fullName evidence="2">Uncharacterized protein</fullName>
    </submittedName>
</protein>
<organism evidence="2 3">
    <name type="scientific">Maribacter arcticus</name>
    <dbReference type="NCBI Taxonomy" id="561365"/>
    <lineage>
        <taxon>Bacteria</taxon>
        <taxon>Pseudomonadati</taxon>
        <taxon>Bacteroidota</taxon>
        <taxon>Flavobacteriia</taxon>
        <taxon>Flavobacteriales</taxon>
        <taxon>Flavobacteriaceae</taxon>
        <taxon>Maribacter</taxon>
    </lineage>
</organism>
<dbReference type="EMBL" id="FUYL01000001">
    <property type="protein sequence ID" value="SKB26338.1"/>
    <property type="molecule type" value="Genomic_DNA"/>
</dbReference>
<proteinExistence type="predicted"/>
<dbReference type="AlphaFoldDB" id="A0A1T4ZUH0"/>
<sequence length="81" mass="9258">MIGKRTKRINLTGLGNLANFTILYLPAFSSWLFWLNREKIKNQYTMIGGLTVDKSAQVTSVYQEIITDSDVEVEVVKVPRH</sequence>
<feature type="transmembrane region" description="Helical" evidence="1">
    <location>
        <begin position="12"/>
        <end position="34"/>
    </location>
</feature>
<name>A0A1T4ZUH0_9FLAO</name>
<evidence type="ECO:0000313" key="2">
    <source>
        <dbReference type="EMBL" id="SKB26338.1"/>
    </source>
</evidence>
<keyword evidence="1" id="KW-0812">Transmembrane</keyword>
<keyword evidence="3" id="KW-1185">Reference proteome</keyword>
<dbReference type="Proteomes" id="UP000190339">
    <property type="component" value="Unassembled WGS sequence"/>
</dbReference>
<reference evidence="3" key="1">
    <citation type="submission" date="2017-02" db="EMBL/GenBank/DDBJ databases">
        <authorList>
            <person name="Varghese N."/>
            <person name="Submissions S."/>
        </authorList>
    </citation>
    <scope>NUCLEOTIDE SEQUENCE [LARGE SCALE GENOMIC DNA]</scope>
    <source>
        <strain evidence="3">DSM 23546</strain>
    </source>
</reference>
<gene>
    <name evidence="2" type="ORF">SAMN05660866_00326</name>
</gene>
<accession>A0A1T4ZUH0</accession>
<keyword evidence="1" id="KW-1133">Transmembrane helix</keyword>
<evidence type="ECO:0000313" key="3">
    <source>
        <dbReference type="Proteomes" id="UP000190339"/>
    </source>
</evidence>